<dbReference type="RefSeq" id="WP_117537923.1">
    <property type="nucleotide sequence ID" value="NZ_JACOOY010000006.1"/>
</dbReference>
<gene>
    <name evidence="2" type="ORF">H8S07_06470</name>
</gene>
<proteinExistence type="predicted"/>
<comment type="caution">
    <text evidence="2">The sequence shown here is derived from an EMBL/GenBank/DDBJ whole genome shotgun (WGS) entry which is preliminary data.</text>
</comment>
<evidence type="ECO:0000256" key="1">
    <source>
        <dbReference type="SAM" id="Phobius"/>
    </source>
</evidence>
<protein>
    <submittedName>
        <fullName evidence="2">QueT transporter family protein</fullName>
    </submittedName>
</protein>
<keyword evidence="3" id="KW-1185">Reference proteome</keyword>
<dbReference type="InterPro" id="IPR010387">
    <property type="entry name" value="QueT"/>
</dbReference>
<dbReference type="PANTHER" id="PTHR40044">
    <property type="entry name" value="INTEGRAL MEMBRANE PROTEIN-RELATED"/>
    <property type="match status" value="1"/>
</dbReference>
<name>A0ABR7EUA3_9FIRM</name>
<dbReference type="PIRSF" id="PIRSF031501">
    <property type="entry name" value="QueT"/>
    <property type="match status" value="1"/>
</dbReference>
<sequence>MKNKNITYMTQAAMIAAIYVVITYVGAAFSFGEVQVRISEALTILPVFTPAAVPGLFVGCLIGNILGGAILPDIIFGSLATLIGAFFTWKLRNQNRILAPLPPIIANIIVVPFVLRYGYGVTLPIPFMMLTVGIGEVISCGILGLILAYALDKYKHIVFQNA</sequence>
<keyword evidence="1" id="KW-0812">Transmembrane</keyword>
<dbReference type="EMBL" id="JACOOY010000006">
    <property type="protein sequence ID" value="MBC5664921.1"/>
    <property type="molecule type" value="Genomic_DNA"/>
</dbReference>
<feature type="transmembrane region" description="Helical" evidence="1">
    <location>
        <begin position="101"/>
        <end position="119"/>
    </location>
</feature>
<feature type="transmembrane region" description="Helical" evidence="1">
    <location>
        <begin position="70"/>
        <end position="89"/>
    </location>
</feature>
<evidence type="ECO:0000313" key="3">
    <source>
        <dbReference type="Proteomes" id="UP000647235"/>
    </source>
</evidence>
<feature type="transmembrane region" description="Helical" evidence="1">
    <location>
        <begin position="41"/>
        <end position="64"/>
    </location>
</feature>
<dbReference type="PANTHER" id="PTHR40044:SF1">
    <property type="entry name" value="INTEGRAL MEMBRANE PROTEIN"/>
    <property type="match status" value="1"/>
</dbReference>
<dbReference type="Proteomes" id="UP000647235">
    <property type="component" value="Unassembled WGS sequence"/>
</dbReference>
<feature type="transmembrane region" description="Helical" evidence="1">
    <location>
        <begin position="6"/>
        <end position="29"/>
    </location>
</feature>
<dbReference type="Pfam" id="PF06177">
    <property type="entry name" value="QueT"/>
    <property type="match status" value="1"/>
</dbReference>
<feature type="transmembrane region" description="Helical" evidence="1">
    <location>
        <begin position="125"/>
        <end position="151"/>
    </location>
</feature>
<keyword evidence="1" id="KW-1133">Transmembrane helix</keyword>
<organism evidence="2 3">
    <name type="scientific">Dorea hominis</name>
    <dbReference type="NCBI Taxonomy" id="2763040"/>
    <lineage>
        <taxon>Bacteria</taxon>
        <taxon>Bacillati</taxon>
        <taxon>Bacillota</taxon>
        <taxon>Clostridia</taxon>
        <taxon>Lachnospirales</taxon>
        <taxon>Lachnospiraceae</taxon>
        <taxon>Dorea</taxon>
    </lineage>
</organism>
<reference evidence="2 3" key="1">
    <citation type="submission" date="2020-08" db="EMBL/GenBank/DDBJ databases">
        <title>Genome public.</title>
        <authorList>
            <person name="Liu C."/>
            <person name="Sun Q."/>
        </authorList>
    </citation>
    <scope>NUCLEOTIDE SEQUENCE [LARGE SCALE GENOMIC DNA]</scope>
    <source>
        <strain evidence="2 3">NSJ-36</strain>
    </source>
</reference>
<keyword evidence="1" id="KW-0472">Membrane</keyword>
<evidence type="ECO:0000313" key="2">
    <source>
        <dbReference type="EMBL" id="MBC5664921.1"/>
    </source>
</evidence>
<accession>A0ABR7EUA3</accession>